<evidence type="ECO:0000313" key="1">
    <source>
        <dbReference type="EMBL" id="KIO74476.1"/>
    </source>
</evidence>
<protein>
    <submittedName>
        <fullName evidence="1">Contig186, whole genome shotgun sequence</fullName>
    </submittedName>
</protein>
<dbReference type="STRING" id="1503925.TH53_26250"/>
<dbReference type="Gene3D" id="3.40.50.300">
    <property type="entry name" value="P-loop containing nucleotide triphosphate hydrolases"/>
    <property type="match status" value="1"/>
</dbReference>
<reference evidence="1 2" key="1">
    <citation type="submission" date="2015-01" db="EMBL/GenBank/DDBJ databases">
        <title>Draft genome sequence of Pedobacter sp. NL19 isolated from sludge of an effluent treatment pond in an abandoned uranium mine.</title>
        <authorList>
            <person name="Santos T."/>
            <person name="Caetano T."/>
            <person name="Covas C."/>
            <person name="Cruz A."/>
            <person name="Mendo S."/>
        </authorList>
    </citation>
    <scope>NUCLEOTIDE SEQUENCE [LARGE SCALE GENOMIC DNA]</scope>
    <source>
        <strain evidence="1 2">NL19</strain>
    </source>
</reference>
<dbReference type="SUPFAM" id="SSF52540">
    <property type="entry name" value="P-loop containing nucleoside triphosphate hydrolases"/>
    <property type="match status" value="1"/>
</dbReference>
<name>A0A0D0GJA7_9SPHI</name>
<gene>
    <name evidence="1" type="ORF">TH53_26250</name>
</gene>
<dbReference type="Proteomes" id="UP000032049">
    <property type="component" value="Unassembled WGS sequence"/>
</dbReference>
<evidence type="ECO:0000313" key="2">
    <source>
        <dbReference type="Proteomes" id="UP000032049"/>
    </source>
</evidence>
<dbReference type="AlphaFoldDB" id="A0A0D0GJA7"/>
<sequence length="118" mass="13775">MDYSKPTLLVIYGPNGAGKSTHIQTMLPDAFEGIFSFDRDNTRVAFESELESQGLSETIIVARATRMMEEKLFEEMRKAIVVKEHFVLETPLSHRDYWRYIDMFETADIRFSLLSLFR</sequence>
<proteinExistence type="predicted"/>
<dbReference type="EMBL" id="JXRA01000186">
    <property type="protein sequence ID" value="KIO74476.1"/>
    <property type="molecule type" value="Genomic_DNA"/>
</dbReference>
<keyword evidence="2" id="KW-1185">Reference proteome</keyword>
<dbReference type="InterPro" id="IPR027417">
    <property type="entry name" value="P-loop_NTPase"/>
</dbReference>
<dbReference type="OrthoDB" id="9791543at2"/>
<accession>A0A0D0GJA7</accession>
<organism evidence="1 2">
    <name type="scientific">Pedobacter lusitanus</name>
    <dbReference type="NCBI Taxonomy" id="1503925"/>
    <lineage>
        <taxon>Bacteria</taxon>
        <taxon>Pseudomonadati</taxon>
        <taxon>Bacteroidota</taxon>
        <taxon>Sphingobacteriia</taxon>
        <taxon>Sphingobacteriales</taxon>
        <taxon>Sphingobacteriaceae</taxon>
        <taxon>Pedobacter</taxon>
    </lineage>
</organism>
<dbReference type="RefSeq" id="WP_041887357.1">
    <property type="nucleotide sequence ID" value="NZ_CP157278.1"/>
</dbReference>
<comment type="caution">
    <text evidence="1">The sequence shown here is derived from an EMBL/GenBank/DDBJ whole genome shotgun (WGS) entry which is preliminary data.</text>
</comment>